<feature type="transmembrane region" description="Helical" evidence="1">
    <location>
        <begin position="21"/>
        <end position="42"/>
    </location>
</feature>
<dbReference type="Proteomes" id="UP001464891">
    <property type="component" value="Unassembled WGS sequence"/>
</dbReference>
<dbReference type="RefSeq" id="WP_190431169.1">
    <property type="nucleotide sequence ID" value="NZ_JAMPKM010000001.1"/>
</dbReference>
<evidence type="ECO:0000313" key="3">
    <source>
        <dbReference type="Proteomes" id="UP001464891"/>
    </source>
</evidence>
<keyword evidence="1" id="KW-1133">Transmembrane helix</keyword>
<sequence>MRTKTTSWRSHSPLSVHPLLCSVYLSLYIYTAITLMAIMAVISSD</sequence>
<organism evidence="2 3">
    <name type="scientific">Trichocoleus desertorum GB2-A4</name>
    <dbReference type="NCBI Taxonomy" id="2933944"/>
    <lineage>
        <taxon>Bacteria</taxon>
        <taxon>Bacillati</taxon>
        <taxon>Cyanobacteriota</taxon>
        <taxon>Cyanophyceae</taxon>
        <taxon>Leptolyngbyales</taxon>
        <taxon>Trichocoleusaceae</taxon>
        <taxon>Trichocoleus</taxon>
    </lineage>
</organism>
<keyword evidence="3" id="KW-1185">Reference proteome</keyword>
<accession>A0ABV0J1H2</accession>
<keyword evidence="1" id="KW-0472">Membrane</keyword>
<evidence type="ECO:0000256" key="1">
    <source>
        <dbReference type="SAM" id="Phobius"/>
    </source>
</evidence>
<evidence type="ECO:0000313" key="2">
    <source>
        <dbReference type="EMBL" id="MEP0815620.1"/>
    </source>
</evidence>
<name>A0ABV0J1H2_9CYAN</name>
<keyword evidence="1" id="KW-0812">Transmembrane</keyword>
<dbReference type="EMBL" id="JAMPKM010000001">
    <property type="protein sequence ID" value="MEP0815620.1"/>
    <property type="molecule type" value="Genomic_DNA"/>
</dbReference>
<proteinExistence type="predicted"/>
<reference evidence="2 3" key="1">
    <citation type="submission" date="2022-04" db="EMBL/GenBank/DDBJ databases">
        <title>Positive selection, recombination, and allopatry shape intraspecific diversity of widespread and dominant cyanobacteria.</title>
        <authorList>
            <person name="Wei J."/>
            <person name="Shu W."/>
            <person name="Hu C."/>
        </authorList>
    </citation>
    <scope>NUCLEOTIDE SEQUENCE [LARGE SCALE GENOMIC DNA]</scope>
    <source>
        <strain evidence="2 3">GB2-A4</strain>
    </source>
</reference>
<protein>
    <submittedName>
        <fullName evidence="2">Uncharacterized protein</fullName>
    </submittedName>
</protein>
<gene>
    <name evidence="2" type="ORF">NC998_00750</name>
</gene>
<comment type="caution">
    <text evidence="2">The sequence shown here is derived from an EMBL/GenBank/DDBJ whole genome shotgun (WGS) entry which is preliminary data.</text>
</comment>